<organism evidence="2 3">
    <name type="scientific">Carnegiea gigantea</name>
    <dbReference type="NCBI Taxonomy" id="171969"/>
    <lineage>
        <taxon>Eukaryota</taxon>
        <taxon>Viridiplantae</taxon>
        <taxon>Streptophyta</taxon>
        <taxon>Embryophyta</taxon>
        <taxon>Tracheophyta</taxon>
        <taxon>Spermatophyta</taxon>
        <taxon>Magnoliopsida</taxon>
        <taxon>eudicotyledons</taxon>
        <taxon>Gunneridae</taxon>
        <taxon>Pentapetalae</taxon>
        <taxon>Caryophyllales</taxon>
        <taxon>Cactineae</taxon>
        <taxon>Cactaceae</taxon>
        <taxon>Cactoideae</taxon>
        <taxon>Echinocereeae</taxon>
        <taxon>Carnegiea</taxon>
    </lineage>
</organism>
<feature type="compositionally biased region" description="Low complexity" evidence="1">
    <location>
        <begin position="187"/>
        <end position="203"/>
    </location>
</feature>
<name>A0A9Q1JML8_9CARY</name>
<protein>
    <submittedName>
        <fullName evidence="2">Uncharacterized protein</fullName>
    </submittedName>
</protein>
<keyword evidence="3" id="KW-1185">Reference proteome</keyword>
<proteinExistence type="predicted"/>
<accession>A0A9Q1JML8</accession>
<feature type="compositionally biased region" description="Polar residues" evidence="1">
    <location>
        <begin position="257"/>
        <end position="287"/>
    </location>
</feature>
<evidence type="ECO:0000256" key="1">
    <source>
        <dbReference type="SAM" id="MobiDB-lite"/>
    </source>
</evidence>
<reference evidence="2" key="1">
    <citation type="submission" date="2022-04" db="EMBL/GenBank/DDBJ databases">
        <title>Carnegiea gigantea Genome sequencing and assembly v2.</title>
        <authorList>
            <person name="Copetti D."/>
            <person name="Sanderson M.J."/>
            <person name="Burquez A."/>
            <person name="Wojciechowski M.F."/>
        </authorList>
    </citation>
    <scope>NUCLEOTIDE SEQUENCE</scope>
    <source>
        <strain evidence="2">SGP5-SGP5p</strain>
        <tissue evidence="2">Aerial part</tissue>
    </source>
</reference>
<sequence>MSLLKRIGQVVFQSCKAGHDDVPSVQAKIRSLETPLKRTRRLEVVVKGVTMGKDIRDLVVHYKDKVIRIMDVKIEKYNCIELFRDARASAKESGIEFPKLTKFWEDVRSKCIPIYMYDMKKPYDNQKHVESLDQISASAVQSLPQIVVVESKKNVRMVSGVKDFTDSQQTYGQTPKSTSLKNSCKYPAKPTSASSPKPTAKARPPVELKVKGKSLYYLPICPSPSPQSKADCTPLQSTVESTPSTVPHYNPLLINLTVRTPSDSTPNPSKPYSNPKHSSRTLRQPNCNLGEPITTPTKPHTRSQCKDDGIHTGPSSGPKKSSSSSTSKCLPPFSPLHLAVCLILIEPQWEAKENEWDDGRDAVISIVGAPAEGRRVIVTSVDDNPPSDDDSEDEDFVVDGEDVDDNEDVSLDEENNSSESGDDRQLEVQVEQRMQLGAKIIDNDADRDLVVNKMTRTLRQGTLWTRNRDGKIPNHTCWRARKMMKDAVDGKHKEGYKYLAHYTEEFKAKNPRTAVPTASRRTCVIYYCKNFASLYPGAWFHAFVYIAANAYAPFVHEKTMEKIREKDPGAYHWLRDNEKLELWARFKFDTNLKCDDNTNNFVESFNHAIVKFRGLPILIMLEEIRKLIGTRFVKRFEKSQKWNGRLVAFVHKKLFITEMQNRNCTHPVYAG</sequence>
<dbReference type="AlphaFoldDB" id="A0A9Q1JML8"/>
<dbReference type="PANTHER" id="PTHR31973">
    <property type="entry name" value="POLYPROTEIN, PUTATIVE-RELATED"/>
    <property type="match status" value="1"/>
</dbReference>
<dbReference type="EMBL" id="JAKOGI010001262">
    <property type="protein sequence ID" value="KAJ8426606.1"/>
    <property type="molecule type" value="Genomic_DNA"/>
</dbReference>
<feature type="compositionally biased region" description="Polar residues" evidence="1">
    <location>
        <begin position="166"/>
        <end position="182"/>
    </location>
</feature>
<dbReference type="Proteomes" id="UP001153076">
    <property type="component" value="Unassembled WGS sequence"/>
</dbReference>
<dbReference type="PANTHER" id="PTHR31973:SF197">
    <property type="entry name" value="SWIM-TYPE DOMAIN-CONTAINING PROTEIN"/>
    <property type="match status" value="1"/>
</dbReference>
<feature type="region of interest" description="Disordered" evidence="1">
    <location>
        <begin position="225"/>
        <end position="329"/>
    </location>
</feature>
<feature type="compositionally biased region" description="Low complexity" evidence="1">
    <location>
        <begin position="312"/>
        <end position="327"/>
    </location>
</feature>
<gene>
    <name evidence="2" type="ORF">Cgig2_001022</name>
</gene>
<dbReference type="OrthoDB" id="687700at2759"/>
<comment type="caution">
    <text evidence="2">The sequence shown here is derived from an EMBL/GenBank/DDBJ whole genome shotgun (WGS) entry which is preliminary data.</text>
</comment>
<feature type="region of interest" description="Disordered" evidence="1">
    <location>
        <begin position="379"/>
        <end position="425"/>
    </location>
</feature>
<feature type="region of interest" description="Disordered" evidence="1">
    <location>
        <begin position="166"/>
        <end position="205"/>
    </location>
</feature>
<feature type="compositionally biased region" description="Polar residues" evidence="1">
    <location>
        <begin position="226"/>
        <end position="247"/>
    </location>
</feature>
<feature type="compositionally biased region" description="Acidic residues" evidence="1">
    <location>
        <begin position="385"/>
        <end position="416"/>
    </location>
</feature>
<evidence type="ECO:0000313" key="2">
    <source>
        <dbReference type="EMBL" id="KAJ8426606.1"/>
    </source>
</evidence>
<evidence type="ECO:0000313" key="3">
    <source>
        <dbReference type="Proteomes" id="UP001153076"/>
    </source>
</evidence>